<reference evidence="2 3" key="2">
    <citation type="submission" date="2020-10" db="EMBL/GenBank/DDBJ databases">
        <title>Genomic characterization of underground lake bacteria from Wind Cave National Park: Insight into the archetypical LuxI/LuxR and identification of LuxR solos.</title>
        <authorList>
            <person name="Wengert P.C."/>
            <person name="Savka M.A."/>
        </authorList>
    </citation>
    <scope>NUCLEOTIDE SEQUENCE [LARGE SCALE GENOMIC DNA]</scope>
    <source>
        <strain evidence="2 3">SD316</strain>
    </source>
</reference>
<gene>
    <name evidence="1" type="ORF">F7Q93_10360</name>
    <name evidence="2" type="ORF">IPV26_07830</name>
</gene>
<keyword evidence="3" id="KW-1185">Reference proteome</keyword>
<evidence type="ECO:0000313" key="1">
    <source>
        <dbReference type="EMBL" id="KAB0572011.1"/>
    </source>
</evidence>
<dbReference type="AlphaFoldDB" id="A0A643F1N5"/>
<accession>A0A643F1N5</accession>
<sequence>MSVKNALHFTFLAERLGKLAAQFKARPQQGVNTNGIHSELRMMSAPLELVIYKMLPAKGVKLSAIEGGISRLGNGAKTKGCTGSAAFYAKIAYTDA</sequence>
<dbReference type="EMBL" id="JADIJS010000001">
    <property type="protein sequence ID" value="MBO1039569.1"/>
    <property type="molecule type" value="Genomic_DNA"/>
</dbReference>
<comment type="caution">
    <text evidence="1">The sequence shown here is derived from an EMBL/GenBank/DDBJ whole genome shotgun (WGS) entry which is preliminary data.</text>
</comment>
<evidence type="ECO:0000313" key="3">
    <source>
        <dbReference type="Proteomes" id="UP000718278"/>
    </source>
</evidence>
<dbReference type="EMBL" id="VZPE01000003">
    <property type="protein sequence ID" value="KAB0572011.1"/>
    <property type="molecule type" value="Genomic_DNA"/>
</dbReference>
<dbReference type="Proteomes" id="UP000718278">
    <property type="component" value="Unassembled WGS sequence"/>
</dbReference>
<protein>
    <submittedName>
        <fullName evidence="1">Uncharacterized protein</fullName>
    </submittedName>
</protein>
<dbReference type="RefSeq" id="WP_105642854.1">
    <property type="nucleotide sequence ID" value="NZ_JADIJS010000001.1"/>
</dbReference>
<proteinExistence type="predicted"/>
<organism evidence="1">
    <name type="scientific">Brucella pituitosa</name>
    <dbReference type="NCBI Taxonomy" id="571256"/>
    <lineage>
        <taxon>Bacteria</taxon>
        <taxon>Pseudomonadati</taxon>
        <taxon>Pseudomonadota</taxon>
        <taxon>Alphaproteobacteria</taxon>
        <taxon>Hyphomicrobiales</taxon>
        <taxon>Brucellaceae</taxon>
        <taxon>Brucella/Ochrobactrum group</taxon>
        <taxon>Brucella</taxon>
    </lineage>
</organism>
<reference evidence="1" key="1">
    <citation type="submission" date="2019-09" db="EMBL/GenBank/DDBJ databases">
        <title>Draft genome sequences of 48 bacterial type strains from the CCUG.</title>
        <authorList>
            <person name="Tunovic T."/>
            <person name="Pineiro-Iglesias B."/>
            <person name="Unosson C."/>
            <person name="Inganas E."/>
            <person name="Ohlen M."/>
            <person name="Cardew S."/>
            <person name="Jensie-Markopoulos S."/>
            <person name="Salva-Serra F."/>
            <person name="Jaen-Luchoro D."/>
            <person name="Karlsson R."/>
            <person name="Svensson-Stadler L."/>
            <person name="Chun J."/>
            <person name="Moore E."/>
        </authorList>
    </citation>
    <scope>NUCLEOTIDE SEQUENCE</scope>
    <source>
        <strain evidence="1">CCUG 50899</strain>
    </source>
</reference>
<evidence type="ECO:0000313" key="2">
    <source>
        <dbReference type="EMBL" id="MBO1039569.1"/>
    </source>
</evidence>
<name>A0A643F1N5_9HYPH</name>
<dbReference type="GeneID" id="301932088"/>